<accession>A0ABC8R4T5</accession>
<protein>
    <submittedName>
        <fullName evidence="1">Uncharacterized protein</fullName>
    </submittedName>
</protein>
<name>A0ABC8R4T5_9AQUA</name>
<comment type="caution">
    <text evidence="1">The sequence shown here is derived from an EMBL/GenBank/DDBJ whole genome shotgun (WGS) entry which is preliminary data.</text>
</comment>
<keyword evidence="2" id="KW-1185">Reference proteome</keyword>
<evidence type="ECO:0000313" key="1">
    <source>
        <dbReference type="EMBL" id="CAK9140015.1"/>
    </source>
</evidence>
<sequence length="257" mass="27942">MFDISHHFFLFISTIWRISNQFLGLRLSNSLVKHIGGQVQITPTGSAQFGPVNNIENTIRNKFNINGFCGKFPRGFVIELLKVAAAKSFCRRSVGETRKAVYGEDDLRQAGEISVGRGGVTGGWIIVEGDESNSEGNKAVGEGAEELHQTPKPPIHPLSINDNGGVEGKGVAGSSRNDFAMKRECFYWGCSWWRWFPLKGGGFTEGLWLGKLVFAREISQGFIVEGGGFCWRGRGKSVGEGLGGGVAGPRWGMGIGW</sequence>
<dbReference type="AlphaFoldDB" id="A0ABC8R4T5"/>
<gene>
    <name evidence="1" type="ORF">ILEXP_LOCUS7430</name>
</gene>
<dbReference type="EMBL" id="CAUOFW020001004">
    <property type="protein sequence ID" value="CAK9140015.1"/>
    <property type="molecule type" value="Genomic_DNA"/>
</dbReference>
<proteinExistence type="predicted"/>
<evidence type="ECO:0000313" key="2">
    <source>
        <dbReference type="Proteomes" id="UP001642360"/>
    </source>
</evidence>
<reference evidence="1 2" key="1">
    <citation type="submission" date="2024-02" db="EMBL/GenBank/DDBJ databases">
        <authorList>
            <person name="Vignale AGUSTIN F."/>
            <person name="Sosa J E."/>
            <person name="Modenutti C."/>
        </authorList>
    </citation>
    <scope>NUCLEOTIDE SEQUENCE [LARGE SCALE GENOMIC DNA]</scope>
</reference>
<organism evidence="1 2">
    <name type="scientific">Ilex paraguariensis</name>
    <name type="common">yerba mate</name>
    <dbReference type="NCBI Taxonomy" id="185542"/>
    <lineage>
        <taxon>Eukaryota</taxon>
        <taxon>Viridiplantae</taxon>
        <taxon>Streptophyta</taxon>
        <taxon>Embryophyta</taxon>
        <taxon>Tracheophyta</taxon>
        <taxon>Spermatophyta</taxon>
        <taxon>Magnoliopsida</taxon>
        <taxon>eudicotyledons</taxon>
        <taxon>Gunneridae</taxon>
        <taxon>Pentapetalae</taxon>
        <taxon>asterids</taxon>
        <taxon>campanulids</taxon>
        <taxon>Aquifoliales</taxon>
        <taxon>Aquifoliaceae</taxon>
        <taxon>Ilex</taxon>
    </lineage>
</organism>
<dbReference type="Proteomes" id="UP001642360">
    <property type="component" value="Unassembled WGS sequence"/>
</dbReference>